<keyword evidence="1" id="KW-0812">Transmembrane</keyword>
<comment type="caution">
    <text evidence="2">The sequence shown here is derived from an EMBL/GenBank/DDBJ whole genome shotgun (WGS) entry which is preliminary data.</text>
</comment>
<sequence>MPNAANVQRRERSWVLSLGDRQFSFTRVDHSASFATGHRIEAATPRGWRPTAIIGTMLGILGGATLVGLAVNSSRASAGYRYVVTVPIPPARALKVRPAMAVGAHAAKLRPAAIRAAPAMVRDDGGATGTSLDYSVGDLDSVETTAAATSMTSAIRAAMASGHLQQWNAPDGSERGFVVVGPADGSGGCRALSILTRRDGDNHVEQRRECATK</sequence>
<evidence type="ECO:0000313" key="2">
    <source>
        <dbReference type="EMBL" id="MDP1025592.1"/>
    </source>
</evidence>
<proteinExistence type="predicted"/>
<keyword evidence="1" id="KW-1133">Transmembrane helix</keyword>
<protein>
    <submittedName>
        <fullName evidence="2">Uncharacterized protein</fullName>
    </submittedName>
</protein>
<dbReference type="EMBL" id="JAUUDS010000001">
    <property type="protein sequence ID" value="MDP1025592.1"/>
    <property type="molecule type" value="Genomic_DNA"/>
</dbReference>
<dbReference type="RefSeq" id="WP_305171188.1">
    <property type="nucleotide sequence ID" value="NZ_JAUUDS010000001.1"/>
</dbReference>
<reference evidence="2 3" key="1">
    <citation type="submission" date="2023-07" db="EMBL/GenBank/DDBJ databases">
        <authorList>
            <person name="Kim M.K."/>
        </authorList>
    </citation>
    <scope>NUCLEOTIDE SEQUENCE [LARGE SCALE GENOMIC DNA]</scope>
    <source>
        <strain evidence="2 3">KR1UV-12</strain>
    </source>
</reference>
<name>A0ABT9EF47_9SPHN</name>
<feature type="transmembrane region" description="Helical" evidence="1">
    <location>
        <begin position="52"/>
        <end position="71"/>
    </location>
</feature>
<gene>
    <name evidence="2" type="ORF">Q5H91_00050</name>
</gene>
<keyword evidence="1" id="KW-0472">Membrane</keyword>
<evidence type="ECO:0000313" key="3">
    <source>
        <dbReference type="Proteomes" id="UP001230685"/>
    </source>
</evidence>
<accession>A0ABT9EF47</accession>
<keyword evidence="3" id="KW-1185">Reference proteome</keyword>
<organism evidence="2 3">
    <name type="scientific">Sphingomonas aurea</name>
    <dbReference type="NCBI Taxonomy" id="3063994"/>
    <lineage>
        <taxon>Bacteria</taxon>
        <taxon>Pseudomonadati</taxon>
        <taxon>Pseudomonadota</taxon>
        <taxon>Alphaproteobacteria</taxon>
        <taxon>Sphingomonadales</taxon>
        <taxon>Sphingomonadaceae</taxon>
        <taxon>Sphingomonas</taxon>
    </lineage>
</organism>
<dbReference type="Proteomes" id="UP001230685">
    <property type="component" value="Unassembled WGS sequence"/>
</dbReference>
<evidence type="ECO:0000256" key="1">
    <source>
        <dbReference type="SAM" id="Phobius"/>
    </source>
</evidence>